<keyword evidence="1" id="KW-0862">Zinc</keyword>
<dbReference type="OrthoDB" id="10251089at2759"/>
<keyword evidence="1" id="KW-0539">Nucleus</keyword>
<comment type="caution">
    <text evidence="3">The sequence shown here is derived from an EMBL/GenBank/DDBJ whole genome shotgun (WGS) entry which is preliminary data.</text>
</comment>
<feature type="compositionally biased region" description="Basic and acidic residues" evidence="2">
    <location>
        <begin position="236"/>
        <end position="259"/>
    </location>
</feature>
<accession>A0A835GXP6</accession>
<gene>
    <name evidence="3" type="ORF">IFM89_015511</name>
</gene>
<comment type="similarity">
    <text evidence="1">Belongs to the FHY3/FAR1 family.</text>
</comment>
<dbReference type="PANTHER" id="PTHR31669:SF283">
    <property type="entry name" value="PROTEIN FAR1-RELATED SEQUENCE"/>
    <property type="match status" value="1"/>
</dbReference>
<dbReference type="Proteomes" id="UP000631114">
    <property type="component" value="Unassembled WGS sequence"/>
</dbReference>
<evidence type="ECO:0000256" key="1">
    <source>
        <dbReference type="RuleBase" id="RU367018"/>
    </source>
</evidence>
<evidence type="ECO:0000313" key="3">
    <source>
        <dbReference type="EMBL" id="KAF9588784.1"/>
    </source>
</evidence>
<proteinExistence type="inferred from homology"/>
<comment type="subcellular location">
    <subcellularLocation>
        <location evidence="1">Nucleus</location>
    </subcellularLocation>
</comment>
<comment type="function">
    <text evidence="1">Putative transcription activator involved in regulating light control of development.</text>
</comment>
<evidence type="ECO:0000313" key="4">
    <source>
        <dbReference type="Proteomes" id="UP000631114"/>
    </source>
</evidence>
<dbReference type="GO" id="GO:0008270">
    <property type="term" value="F:zinc ion binding"/>
    <property type="evidence" value="ECO:0007669"/>
    <property type="project" value="UniProtKB-UniRule"/>
</dbReference>
<keyword evidence="4" id="KW-1185">Reference proteome</keyword>
<evidence type="ECO:0000256" key="2">
    <source>
        <dbReference type="SAM" id="MobiDB-lite"/>
    </source>
</evidence>
<protein>
    <recommendedName>
        <fullName evidence="1">Protein FAR1-RELATED SEQUENCE</fullName>
    </recommendedName>
</protein>
<dbReference type="InterPro" id="IPR031052">
    <property type="entry name" value="FHY3/FAR1"/>
</dbReference>
<name>A0A835GXP6_9MAGN</name>
<dbReference type="GO" id="GO:0006355">
    <property type="term" value="P:regulation of DNA-templated transcription"/>
    <property type="evidence" value="ECO:0007669"/>
    <property type="project" value="UniProtKB-UniRule"/>
</dbReference>
<reference evidence="3 4" key="1">
    <citation type="submission" date="2020-10" db="EMBL/GenBank/DDBJ databases">
        <title>The Coptis chinensis genome and diversification of protoberbering-type alkaloids.</title>
        <authorList>
            <person name="Wang B."/>
            <person name="Shu S."/>
            <person name="Song C."/>
            <person name="Liu Y."/>
        </authorList>
    </citation>
    <scope>NUCLEOTIDE SEQUENCE [LARGE SCALE GENOMIC DNA]</scope>
    <source>
        <strain evidence="3">HL-2020</strain>
        <tissue evidence="3">Leaf</tissue>
    </source>
</reference>
<dbReference type="GO" id="GO:0005634">
    <property type="term" value="C:nucleus"/>
    <property type="evidence" value="ECO:0007669"/>
    <property type="project" value="UniProtKB-SubCell"/>
</dbReference>
<organism evidence="3 4">
    <name type="scientific">Coptis chinensis</name>
    <dbReference type="NCBI Taxonomy" id="261450"/>
    <lineage>
        <taxon>Eukaryota</taxon>
        <taxon>Viridiplantae</taxon>
        <taxon>Streptophyta</taxon>
        <taxon>Embryophyta</taxon>
        <taxon>Tracheophyta</taxon>
        <taxon>Spermatophyta</taxon>
        <taxon>Magnoliopsida</taxon>
        <taxon>Ranunculales</taxon>
        <taxon>Ranunculaceae</taxon>
        <taxon>Coptidoideae</taxon>
        <taxon>Coptis</taxon>
    </lineage>
</organism>
<feature type="region of interest" description="Disordered" evidence="2">
    <location>
        <begin position="228"/>
        <end position="259"/>
    </location>
</feature>
<dbReference type="EMBL" id="JADFTS010000009">
    <property type="protein sequence ID" value="KAF9588784.1"/>
    <property type="molecule type" value="Genomic_DNA"/>
</dbReference>
<dbReference type="PANTHER" id="PTHR31669">
    <property type="entry name" value="PROTEIN FAR1-RELATED SEQUENCE 10-RELATED"/>
    <property type="match status" value="1"/>
</dbReference>
<dbReference type="AlphaFoldDB" id="A0A835GXP6"/>
<keyword evidence="1" id="KW-0863">Zinc-finger</keyword>
<sequence length="443" mass="50773">MDGFSQDENEDVVDVDEYTDEDEVEVIPDDDEDIENVFVQKENKLELNVGMIFDSVANLFEYYLKYGNENGFPVKKRSSSTDDNGEVRWVAFACSRHALTVLIHKKVQKVPGKYILRRWRKDVRRQHTKVKISYFDWLQNPDNERYDRMCKVFYEVADSATYNEAKMRLVVDRIKSLCKELNEDEGAWGSSLPNSLSGIEHHDRSSSHDIIPMCKQNGIVRSPLAVRSNIGRPPFKRKESKGEQVVRKKKEQEKKVKEKEKEVGAGSVFGNLNSDKDSTGGLEVIEFGGTQESITMKDHGRNVPHASHPYNSIDADFPHHFHLNNYIGADFPLHVQENGDNFPRAYPSNNFLVTMMALKTHLDKTKNLPFVKKISDFRLLPLLSRFPNADIPALAECVQTETSVPKGCQLLIEWLMLLDLEGLDMVLCLSFAVEILLQVNYWL</sequence>
<keyword evidence="1" id="KW-0479">Metal-binding</keyword>